<gene>
    <name evidence="1" type="ORF">SAMN02983011_01910</name>
</gene>
<reference evidence="1 2" key="1">
    <citation type="submission" date="2016-10" db="EMBL/GenBank/DDBJ databases">
        <authorList>
            <person name="Varghese N."/>
            <person name="Submissions S."/>
        </authorList>
    </citation>
    <scope>NUCLEOTIDE SEQUENCE [LARGE SCALE GENOMIC DNA]</scope>
    <source>
        <strain evidence="1 2">ATCC 43761</strain>
    </source>
</reference>
<sequence>MSQIDISQTLLTAFCKHQLVSLQLKERDQDGNLPADIEGFVEGYTEQEIIIISGIPVPFTEINHVEIKRM</sequence>
<dbReference type="RefSeq" id="WP_309294760.1">
    <property type="nucleotide sequence ID" value="NZ_CP123735.1"/>
</dbReference>
<evidence type="ECO:0000313" key="1">
    <source>
        <dbReference type="EMBL" id="SDA64604.1"/>
    </source>
</evidence>
<keyword evidence="2" id="KW-1185">Reference proteome</keyword>
<evidence type="ECO:0000313" key="2">
    <source>
        <dbReference type="Proteomes" id="UP000181860"/>
    </source>
</evidence>
<comment type="caution">
    <text evidence="1">The sequence shown here is derived from an EMBL/GenBank/DDBJ whole genome shotgun (WGS) entry which is preliminary data.</text>
</comment>
<organism evidence="1 2">
    <name type="scientific">Lactobacillus kefiranofaciens</name>
    <dbReference type="NCBI Taxonomy" id="267818"/>
    <lineage>
        <taxon>Bacteria</taxon>
        <taxon>Bacillati</taxon>
        <taxon>Bacillota</taxon>
        <taxon>Bacilli</taxon>
        <taxon>Lactobacillales</taxon>
        <taxon>Lactobacillaceae</taxon>
        <taxon>Lactobacillus</taxon>
    </lineage>
</organism>
<name>A0ABY0MDK0_9LACO</name>
<proteinExistence type="predicted"/>
<dbReference type="Proteomes" id="UP000181860">
    <property type="component" value="Unassembled WGS sequence"/>
</dbReference>
<accession>A0ABY0MDK0</accession>
<dbReference type="EMBL" id="FMXC01000027">
    <property type="protein sequence ID" value="SDA64604.1"/>
    <property type="molecule type" value="Genomic_DNA"/>
</dbReference>
<protein>
    <submittedName>
        <fullName evidence="1">Uncharacterized protein</fullName>
    </submittedName>
</protein>